<dbReference type="PANTHER" id="PTHR30483">
    <property type="entry name" value="LEUCINE-SPECIFIC-BINDING PROTEIN"/>
    <property type="match status" value="1"/>
</dbReference>
<keyword evidence="5" id="KW-1185">Reference proteome</keyword>
<evidence type="ECO:0000256" key="1">
    <source>
        <dbReference type="ARBA" id="ARBA00010062"/>
    </source>
</evidence>
<dbReference type="EMBL" id="JAALLT010000002">
    <property type="protein sequence ID" value="NGP76455.1"/>
    <property type="molecule type" value="Genomic_DNA"/>
</dbReference>
<dbReference type="InterPro" id="IPR028081">
    <property type="entry name" value="Leu-bd"/>
</dbReference>
<dbReference type="RefSeq" id="WP_165140818.1">
    <property type="nucleotide sequence ID" value="NZ_JAALLT010000002.1"/>
</dbReference>
<feature type="domain" description="Leucine-binding protein" evidence="3">
    <location>
        <begin position="238"/>
        <end position="578"/>
    </location>
</feature>
<dbReference type="Proteomes" id="UP000473278">
    <property type="component" value="Unassembled WGS sequence"/>
</dbReference>
<proteinExistence type="inferred from homology"/>
<gene>
    <name evidence="4" type="ORF">G3570_07415</name>
</gene>
<evidence type="ECO:0000313" key="5">
    <source>
        <dbReference type="Proteomes" id="UP000473278"/>
    </source>
</evidence>
<dbReference type="PANTHER" id="PTHR30483:SF6">
    <property type="entry name" value="PERIPLASMIC BINDING PROTEIN OF ABC TRANSPORTER FOR NATURAL AMINO ACIDS"/>
    <property type="match status" value="1"/>
</dbReference>
<dbReference type="Gene3D" id="1.25.40.10">
    <property type="entry name" value="Tetratricopeptide repeat domain"/>
    <property type="match status" value="1"/>
</dbReference>
<comment type="caution">
    <text evidence="4">The sequence shown here is derived from an EMBL/GenBank/DDBJ whole genome shotgun (WGS) entry which is preliminary data.</text>
</comment>
<dbReference type="Pfam" id="PF13458">
    <property type="entry name" value="Peripla_BP_6"/>
    <property type="match status" value="1"/>
</dbReference>
<dbReference type="Gene3D" id="3.40.50.2300">
    <property type="match status" value="2"/>
</dbReference>
<dbReference type="AlphaFoldDB" id="A0A6M1T377"/>
<dbReference type="InterPro" id="IPR028082">
    <property type="entry name" value="Peripla_BP_I"/>
</dbReference>
<dbReference type="InterPro" id="IPR051010">
    <property type="entry name" value="BCAA_transport"/>
</dbReference>
<dbReference type="SUPFAM" id="SSF53822">
    <property type="entry name" value="Periplasmic binding protein-like I"/>
    <property type="match status" value="1"/>
</dbReference>
<keyword evidence="2" id="KW-0732">Signal</keyword>
<name>A0A6M1T377_9BACT</name>
<sequence>MHKKTTIIYRTSFIAICLSLLTFVSVEVKAQSFEGGLSLYEEAQYTKAVVIFNRLNSPEAKLFSGKSYFSMGKYVRAKDYLNSVPQNAPKDIYLEALYTSSLSDFQLGHFDQALTKLLQFENEQVKTQLVTDALQLYDEILNFLTLNQRKDVYQSVTSKRLKFDLVKTALGKVNYSTARLLINEYKETVAEDSLSSEVQELQSMVSDSLNYAMQIAFGRQLEAPEGITYNIGAALPEYDTGDREFDISQGLYFGYLLAAEEYNQHHNDKKAFIRYKNTGAETDSSEYVMTDFAWNYNVDAVLGPLFSEPAGEMSRLAEMYQIPMLAPLANSDTLNVDNPYLFQANPTFASHGKKMARFAVNRLNMDTLAVLAERNSLGEASAFAFREEAEKNGGKVVHFFVEDLESEGYEVAEYTKYLTADSLKIDSLGNYHNVDAVYAPFTGQAAPTLIDLLLIDLEATDSPVTVLGSQEWGATPIPEDRLGDRRIYFSESYYINSKSDKVDQFRQNFSGRFGIEANRFAMIGYDAATYLLQTLDRVKNPDLLKNALSRQPLYEGLISNIRFDGTHVNQEVKIFRLSADNGIQPAN</sequence>
<dbReference type="InterPro" id="IPR011990">
    <property type="entry name" value="TPR-like_helical_dom_sf"/>
</dbReference>
<organism evidence="4 5">
    <name type="scientific">Halalkalibaculum roseum</name>
    <dbReference type="NCBI Taxonomy" id="2709311"/>
    <lineage>
        <taxon>Bacteria</taxon>
        <taxon>Pseudomonadati</taxon>
        <taxon>Balneolota</taxon>
        <taxon>Balneolia</taxon>
        <taxon>Balneolales</taxon>
        <taxon>Balneolaceae</taxon>
        <taxon>Halalkalibaculum</taxon>
    </lineage>
</organism>
<evidence type="ECO:0000256" key="2">
    <source>
        <dbReference type="ARBA" id="ARBA00022729"/>
    </source>
</evidence>
<evidence type="ECO:0000313" key="4">
    <source>
        <dbReference type="EMBL" id="NGP76455.1"/>
    </source>
</evidence>
<reference evidence="4 5" key="1">
    <citation type="submission" date="2020-02" db="EMBL/GenBank/DDBJ databases">
        <title>Balneolaceae bacterium YR4-1, complete genome.</title>
        <authorList>
            <person name="Li Y."/>
            <person name="Wu S."/>
        </authorList>
    </citation>
    <scope>NUCLEOTIDE SEQUENCE [LARGE SCALE GENOMIC DNA]</scope>
    <source>
        <strain evidence="4 5">YR4-1</strain>
    </source>
</reference>
<accession>A0A6M1T377</accession>
<protein>
    <submittedName>
        <fullName evidence="4">ABC transporter substrate-binding protein</fullName>
    </submittedName>
</protein>
<evidence type="ECO:0000259" key="3">
    <source>
        <dbReference type="Pfam" id="PF13458"/>
    </source>
</evidence>
<dbReference type="SUPFAM" id="SSF48452">
    <property type="entry name" value="TPR-like"/>
    <property type="match status" value="1"/>
</dbReference>
<comment type="similarity">
    <text evidence="1">Belongs to the leucine-binding protein family.</text>
</comment>